<keyword evidence="1" id="KW-0853">WD repeat</keyword>
<dbReference type="OrthoDB" id="10250769at2759"/>
<keyword evidence="6" id="KW-1185">Reference proteome</keyword>
<name>A0A6A4ILS3_9AGAR</name>
<feature type="compositionally biased region" description="Basic residues" evidence="2">
    <location>
        <begin position="11"/>
        <end position="25"/>
    </location>
</feature>
<dbReference type="Proteomes" id="UP000799118">
    <property type="component" value="Unassembled WGS sequence"/>
</dbReference>
<evidence type="ECO:0000259" key="4">
    <source>
        <dbReference type="Pfam" id="PF25171"/>
    </source>
</evidence>
<dbReference type="GO" id="GO:0034388">
    <property type="term" value="C:Pwp2p-containing subcomplex of 90S preribosome"/>
    <property type="evidence" value="ECO:0007669"/>
    <property type="project" value="TreeGrafter"/>
</dbReference>
<dbReference type="InterPro" id="IPR001680">
    <property type="entry name" value="WD40_rpt"/>
</dbReference>
<dbReference type="GO" id="GO:0032040">
    <property type="term" value="C:small-subunit processome"/>
    <property type="evidence" value="ECO:0007669"/>
    <property type="project" value="InterPro"/>
</dbReference>
<dbReference type="InterPro" id="IPR059157">
    <property type="entry name" value="WDR36-Utp21_N"/>
</dbReference>
<dbReference type="PANTHER" id="PTHR22840:SF12">
    <property type="entry name" value="WD REPEAT-CONTAINING PROTEIN 36"/>
    <property type="match status" value="1"/>
</dbReference>
<dbReference type="Pfam" id="PF25171">
    <property type="entry name" value="Beta-prop_WDR36-Utp21_1st"/>
    <property type="match status" value="1"/>
</dbReference>
<dbReference type="PROSITE" id="PS50082">
    <property type="entry name" value="WD_REPEATS_2"/>
    <property type="match status" value="2"/>
</dbReference>
<feature type="repeat" description="WD" evidence="1">
    <location>
        <begin position="616"/>
        <end position="657"/>
    </location>
</feature>
<evidence type="ECO:0000256" key="1">
    <source>
        <dbReference type="PROSITE-ProRule" id="PRU00221"/>
    </source>
</evidence>
<dbReference type="GO" id="GO:0006364">
    <property type="term" value="P:rRNA processing"/>
    <property type="evidence" value="ECO:0007669"/>
    <property type="project" value="InterPro"/>
</dbReference>
<feature type="compositionally biased region" description="Basic and acidic residues" evidence="2">
    <location>
        <begin position="794"/>
        <end position="803"/>
    </location>
</feature>
<feature type="domain" description="WDR36/Utp21 C-terminal" evidence="3">
    <location>
        <begin position="790"/>
        <end position="964"/>
    </location>
</feature>
<evidence type="ECO:0000313" key="5">
    <source>
        <dbReference type="EMBL" id="KAE9409444.1"/>
    </source>
</evidence>
<feature type="domain" description="WDR36/Utp21 N-terminal" evidence="4">
    <location>
        <begin position="65"/>
        <end position="344"/>
    </location>
</feature>
<feature type="region of interest" description="Disordered" evidence="2">
    <location>
        <begin position="1"/>
        <end position="25"/>
    </location>
</feature>
<proteinExistence type="predicted"/>
<dbReference type="InterPro" id="IPR015943">
    <property type="entry name" value="WD40/YVTN_repeat-like_dom_sf"/>
</dbReference>
<dbReference type="InterPro" id="IPR036322">
    <property type="entry name" value="WD40_repeat_dom_sf"/>
</dbReference>
<dbReference type="PANTHER" id="PTHR22840">
    <property type="entry name" value="WD REPEAT-CONTAINING PROTEIN 36"/>
    <property type="match status" value="1"/>
</dbReference>
<dbReference type="Pfam" id="PF25168">
    <property type="entry name" value="Beta-prop_WDR36-Utp21_2nd"/>
    <property type="match status" value="1"/>
</dbReference>
<dbReference type="AlphaFoldDB" id="A0A6A4ILS3"/>
<accession>A0A6A4ILS3</accession>
<dbReference type="Pfam" id="PF04192">
    <property type="entry name" value="Utp21"/>
    <property type="match status" value="1"/>
</dbReference>
<feature type="region of interest" description="Disordered" evidence="2">
    <location>
        <begin position="789"/>
        <end position="808"/>
    </location>
</feature>
<organism evidence="5 6">
    <name type="scientific">Gymnopus androsaceus JB14</name>
    <dbReference type="NCBI Taxonomy" id="1447944"/>
    <lineage>
        <taxon>Eukaryota</taxon>
        <taxon>Fungi</taxon>
        <taxon>Dikarya</taxon>
        <taxon>Basidiomycota</taxon>
        <taxon>Agaricomycotina</taxon>
        <taxon>Agaricomycetes</taxon>
        <taxon>Agaricomycetidae</taxon>
        <taxon>Agaricales</taxon>
        <taxon>Marasmiineae</taxon>
        <taxon>Omphalotaceae</taxon>
        <taxon>Gymnopus</taxon>
    </lineage>
</organism>
<sequence length="967" mass="106157">MSVEEPSSPPPRKRQRQASKKSHKFKHEPRLFIPFRALGLITNHIPFVIQTRSHKGATEGPRIHILTCLGRSWALFNGEKMDLLFVGPEVEEHISSMAMDGDAVWIATGPNVIKYIRGKEASRLVNPLGTTLSFITIFGTQLLALTEDGRRMFCWNSADGVVEATIEFDNDFTAISILHPATYLNKVLVSSSQGSMQLWNIRSQTCIHKFAPSSLLSSSSNLTASEGSAITALTQSSAIDVVGIGFASGEISVYDVRTDERLMRMFMEGGGIRALGFRSDGQPIMASASSLGHIAIWDLNEGGRLLHMVRGAHDGAISALEWVPGQPVLITSGEDNSVKQWLFDSPTAAPRLLKFRSGHHAPPHIIRYYGEDGKQLLTASRDRSLRCTSVVRDSRSFELSQGSLAKKAGNLSIPVANLKFPPITAISHSSARTKDWDDILTAHSDETFARTWTMQNKRLGKHNFGFADAVKGKGKERAPLGSAKSVCVTACGNFGLASSSTGAIHMWNMQSGIRRRTFRVGPCPAEVAGRFRAAEKERSVTGLATDPLNTVVIASTLDGTINFFDFHTAKLEHTAILPSSVVSMMLQRDSGLLAIVCDDMVVRLVDIEARTIVREFGGFRGRVLDITFSPDSRWLITTSLDSIIRTFDIPTGRLIDAFKTSSVATSVSFSPTNDFLATSHVDSVGVYLWANRAQYTEVAFQTVLEDEIANVDLPSMQGVTEDEALDSLSPLEAQALQPDVFATPPKLDGDLITLTLLPRSKMANATQFGGYPGMRLRFLSLSATDWVSNQQRNKPKEPPKAPEKAPFFLPTLPGVENRFVTVTDPKKDAASEKTSRRLEQAAEKAESVFLQKLHGDDVNGDYESLFSFAKTLSPAALDLEFRTLVTLDSLRTFTNALTQRLLSHQDFEAVQAFLNVFLRMHADTIISNTELHADVERLMTVQRSESQRILELIASSLGALGFVRDTL</sequence>
<protein>
    <submittedName>
        <fullName evidence="5">Utp21-domain-containing protein</fullName>
    </submittedName>
</protein>
<evidence type="ECO:0000259" key="3">
    <source>
        <dbReference type="Pfam" id="PF04192"/>
    </source>
</evidence>
<reference evidence="5" key="1">
    <citation type="journal article" date="2019" name="Environ. Microbiol.">
        <title>Fungal ecological strategies reflected in gene transcription - a case study of two litter decomposers.</title>
        <authorList>
            <person name="Barbi F."/>
            <person name="Kohler A."/>
            <person name="Barry K."/>
            <person name="Baskaran P."/>
            <person name="Daum C."/>
            <person name="Fauchery L."/>
            <person name="Ihrmark K."/>
            <person name="Kuo A."/>
            <person name="LaButti K."/>
            <person name="Lipzen A."/>
            <person name="Morin E."/>
            <person name="Grigoriev I.V."/>
            <person name="Henrissat B."/>
            <person name="Lindahl B."/>
            <person name="Martin F."/>
        </authorList>
    </citation>
    <scope>NUCLEOTIDE SEQUENCE</scope>
    <source>
        <strain evidence="5">JB14</strain>
    </source>
</reference>
<evidence type="ECO:0000313" key="6">
    <source>
        <dbReference type="Proteomes" id="UP000799118"/>
    </source>
</evidence>
<evidence type="ECO:0000256" key="2">
    <source>
        <dbReference type="SAM" id="MobiDB-lite"/>
    </source>
</evidence>
<dbReference type="SUPFAM" id="SSF50978">
    <property type="entry name" value="WD40 repeat-like"/>
    <property type="match status" value="2"/>
</dbReference>
<dbReference type="PROSITE" id="PS50294">
    <property type="entry name" value="WD_REPEATS_REGION"/>
    <property type="match status" value="1"/>
</dbReference>
<feature type="repeat" description="WD" evidence="1">
    <location>
        <begin position="310"/>
        <end position="341"/>
    </location>
</feature>
<dbReference type="EMBL" id="ML769387">
    <property type="protein sequence ID" value="KAE9409444.1"/>
    <property type="molecule type" value="Genomic_DNA"/>
</dbReference>
<dbReference type="Gene3D" id="2.130.10.10">
    <property type="entry name" value="YVTN repeat-like/Quinoprotein amine dehydrogenase"/>
    <property type="match status" value="2"/>
</dbReference>
<dbReference type="SMART" id="SM00320">
    <property type="entry name" value="WD40"/>
    <property type="match status" value="9"/>
</dbReference>
<gene>
    <name evidence="5" type="ORF">BT96DRAFT_913041</name>
</gene>
<dbReference type="InterPro" id="IPR007319">
    <property type="entry name" value="WDR36/Utp21_C"/>
</dbReference>